<dbReference type="EMBL" id="CP000441">
    <property type="protein sequence ID" value="ABI90821.1"/>
    <property type="molecule type" value="Genomic_DNA"/>
</dbReference>
<dbReference type="AlphaFoldDB" id="Q0B4V2"/>
<proteinExistence type="predicted"/>
<sequence>MLVEECDMSKPRRATIVFYDEDTEQVTLCTVFRKDVQAVLDREMNAGVAITIPPHAEPNDGCPITDEDARRLGGMALLMQAGVHPELRERLKFAEAGSVDWSPIRRPDAD</sequence>
<reference evidence="1" key="1">
    <citation type="submission" date="2006-08" db="EMBL/GenBank/DDBJ databases">
        <title>Complete sequence of Chromosome 2 of Burkholderia cepacia AMMD.</title>
        <authorList>
            <consortium name="US DOE Joint Genome Institute"/>
            <person name="Copeland A."/>
            <person name="Lucas S."/>
            <person name="Lapidus A."/>
            <person name="Barry K."/>
            <person name="Detter J.C."/>
            <person name="Glavina del Rio T."/>
            <person name="Hammon N."/>
            <person name="Israni S."/>
            <person name="Pitluck S."/>
            <person name="Bruce D."/>
            <person name="Chain P."/>
            <person name="Malfatti S."/>
            <person name="Shin M."/>
            <person name="Vergez L."/>
            <person name="Schmutz J."/>
            <person name="Larimer F."/>
            <person name="Land M."/>
            <person name="Hauser L."/>
            <person name="Kyrpides N."/>
            <person name="Kim E."/>
            <person name="Parke J."/>
            <person name="Coenye T."/>
            <person name="Konstantinidis K."/>
            <person name="Ramette A."/>
            <person name="Tiedje J."/>
            <person name="Richardson P."/>
        </authorList>
    </citation>
    <scope>NUCLEOTIDE SEQUENCE</scope>
    <source>
        <strain evidence="1">AMMD</strain>
    </source>
</reference>
<organism evidence="1 2">
    <name type="scientific">Burkholderia ambifaria (strain ATCC BAA-244 / DSM 16087 / CCUG 44356 / LMG 19182 / AMMD)</name>
    <name type="common">Burkholderia cepacia (strain AMMD)</name>
    <dbReference type="NCBI Taxonomy" id="339670"/>
    <lineage>
        <taxon>Bacteria</taxon>
        <taxon>Pseudomonadati</taxon>
        <taxon>Pseudomonadota</taxon>
        <taxon>Betaproteobacteria</taxon>
        <taxon>Burkholderiales</taxon>
        <taxon>Burkholderiaceae</taxon>
        <taxon>Burkholderia</taxon>
        <taxon>Burkholderia cepacia complex</taxon>
    </lineage>
</organism>
<evidence type="ECO:0000313" key="2">
    <source>
        <dbReference type="Proteomes" id="UP000000662"/>
    </source>
</evidence>
<dbReference type="eggNOG" id="ENOG50317FQ">
    <property type="taxonomic scope" value="Bacteria"/>
</dbReference>
<name>Q0B4V2_BURCM</name>
<dbReference type="KEGG" id="bam:Bamb_5274"/>
<protein>
    <submittedName>
        <fullName evidence="1">Uncharacterized protein</fullName>
    </submittedName>
</protein>
<accession>Q0B4V2</accession>
<keyword evidence="2" id="KW-1185">Reference proteome</keyword>
<evidence type="ECO:0000313" key="1">
    <source>
        <dbReference type="EMBL" id="ABI90821.1"/>
    </source>
</evidence>
<gene>
    <name evidence="1" type="ordered locus">Bamb_5274</name>
</gene>
<dbReference type="Proteomes" id="UP000000662">
    <property type="component" value="Chromosome 2"/>
</dbReference>